<sequence>MISLHPLGGIRKSLVQFQLQLLTRPRIGVNHSRAKRPPIVMDIIWANIFDRGKIAPPLSLKEALTNSTLGPSYKETIVTKSLSPPIGAFWDFDEFDAPENIVHFLERISLSISGSFIQSP</sequence>
<dbReference type="Proteomes" id="UP000887572">
    <property type="component" value="Unplaced"/>
</dbReference>
<accession>A0A914IHG3</accession>
<dbReference type="AlphaFoldDB" id="A0A914IHG3"/>
<name>A0A914IHG3_GLORO</name>
<keyword evidence="1" id="KW-1185">Reference proteome</keyword>
<evidence type="ECO:0000313" key="2">
    <source>
        <dbReference type="WBParaSite" id="Gr19_v10_g9949.t1"/>
    </source>
</evidence>
<organism evidence="1 2">
    <name type="scientific">Globodera rostochiensis</name>
    <name type="common">Golden nematode worm</name>
    <name type="synonym">Heterodera rostochiensis</name>
    <dbReference type="NCBI Taxonomy" id="31243"/>
    <lineage>
        <taxon>Eukaryota</taxon>
        <taxon>Metazoa</taxon>
        <taxon>Ecdysozoa</taxon>
        <taxon>Nematoda</taxon>
        <taxon>Chromadorea</taxon>
        <taxon>Rhabditida</taxon>
        <taxon>Tylenchina</taxon>
        <taxon>Tylenchomorpha</taxon>
        <taxon>Tylenchoidea</taxon>
        <taxon>Heteroderidae</taxon>
        <taxon>Heteroderinae</taxon>
        <taxon>Globodera</taxon>
    </lineage>
</organism>
<reference evidence="2" key="1">
    <citation type="submission" date="2022-11" db="UniProtKB">
        <authorList>
            <consortium name="WormBaseParasite"/>
        </authorList>
    </citation>
    <scope>IDENTIFICATION</scope>
</reference>
<dbReference type="WBParaSite" id="Gr19_v10_g9949.t1">
    <property type="protein sequence ID" value="Gr19_v10_g9949.t1"/>
    <property type="gene ID" value="Gr19_v10_g9949"/>
</dbReference>
<proteinExistence type="predicted"/>
<protein>
    <submittedName>
        <fullName evidence="2">Uncharacterized protein</fullName>
    </submittedName>
</protein>
<evidence type="ECO:0000313" key="1">
    <source>
        <dbReference type="Proteomes" id="UP000887572"/>
    </source>
</evidence>